<proteinExistence type="predicted"/>
<organism evidence="1">
    <name type="scientific">marine sediment metagenome</name>
    <dbReference type="NCBI Taxonomy" id="412755"/>
    <lineage>
        <taxon>unclassified sequences</taxon>
        <taxon>metagenomes</taxon>
        <taxon>ecological metagenomes</taxon>
    </lineage>
</organism>
<accession>X1BGH3</accession>
<protein>
    <recommendedName>
        <fullName evidence="2">Tetratricopeptide repeat protein</fullName>
    </recommendedName>
</protein>
<evidence type="ECO:0008006" key="2">
    <source>
        <dbReference type="Google" id="ProtNLM"/>
    </source>
</evidence>
<name>X1BGH3_9ZZZZ</name>
<dbReference type="SUPFAM" id="SSF48452">
    <property type="entry name" value="TPR-like"/>
    <property type="match status" value="1"/>
</dbReference>
<evidence type="ECO:0000313" key="1">
    <source>
        <dbReference type="EMBL" id="GAG83223.1"/>
    </source>
</evidence>
<dbReference type="InterPro" id="IPR011990">
    <property type="entry name" value="TPR-like_helical_dom_sf"/>
</dbReference>
<gene>
    <name evidence="1" type="ORF">S01H4_33896</name>
</gene>
<dbReference type="EMBL" id="BART01017886">
    <property type="protein sequence ID" value="GAG83223.1"/>
    <property type="molecule type" value="Genomic_DNA"/>
</dbReference>
<sequence length="144" mass="16934">MIRAEKAMLPFEKKHQKLMKKAEKLDKKTNLYQKHFLAGDQHYKEGAYEKAIKEWKTAKKIYVGAGYPYKQLPKAYRKLATSNFKQGRYKVALKWYRELESLVKEAKQLVKKGKALSAVLWNLKLGPRDEEQMKAIYLKLGIQK</sequence>
<comment type="caution">
    <text evidence="1">The sequence shown here is derived from an EMBL/GenBank/DDBJ whole genome shotgun (WGS) entry which is preliminary data.</text>
</comment>
<dbReference type="AlphaFoldDB" id="X1BGH3"/>
<dbReference type="Gene3D" id="1.25.40.10">
    <property type="entry name" value="Tetratricopeptide repeat domain"/>
    <property type="match status" value="1"/>
</dbReference>
<reference evidence="1" key="1">
    <citation type="journal article" date="2014" name="Front. Microbiol.">
        <title>High frequency of phylogenetically diverse reductive dehalogenase-homologous genes in deep subseafloor sedimentary metagenomes.</title>
        <authorList>
            <person name="Kawai M."/>
            <person name="Futagami T."/>
            <person name="Toyoda A."/>
            <person name="Takaki Y."/>
            <person name="Nishi S."/>
            <person name="Hori S."/>
            <person name="Arai W."/>
            <person name="Tsubouchi T."/>
            <person name="Morono Y."/>
            <person name="Uchiyama I."/>
            <person name="Ito T."/>
            <person name="Fujiyama A."/>
            <person name="Inagaki F."/>
            <person name="Takami H."/>
        </authorList>
    </citation>
    <scope>NUCLEOTIDE SEQUENCE</scope>
    <source>
        <strain evidence="1">Expedition CK06-06</strain>
    </source>
</reference>